<dbReference type="PRINTS" id="PR00781">
    <property type="entry name" value="LIPOSIGPTASE"/>
</dbReference>
<dbReference type="HAMAP" id="MF_00161">
    <property type="entry name" value="LspA"/>
    <property type="match status" value="1"/>
</dbReference>
<dbReference type="GO" id="GO:0005886">
    <property type="term" value="C:plasma membrane"/>
    <property type="evidence" value="ECO:0007669"/>
    <property type="project" value="UniProtKB-SubCell"/>
</dbReference>
<dbReference type="OrthoDB" id="9810259at2"/>
<dbReference type="AlphaFoldDB" id="A0A318EBI7"/>
<evidence type="ECO:0000256" key="3">
    <source>
        <dbReference type="ARBA" id="ARBA00022670"/>
    </source>
</evidence>
<feature type="active site" evidence="9">
    <location>
        <position position="118"/>
    </location>
</feature>
<dbReference type="GO" id="GO:0004190">
    <property type="term" value="F:aspartic-type endopeptidase activity"/>
    <property type="evidence" value="ECO:0007669"/>
    <property type="project" value="UniProtKB-UniRule"/>
</dbReference>
<dbReference type="UniPathway" id="UPA00665"/>
<dbReference type="GO" id="GO:0006508">
    <property type="term" value="P:proteolysis"/>
    <property type="evidence" value="ECO:0007669"/>
    <property type="project" value="UniProtKB-KW"/>
</dbReference>
<feature type="transmembrane region" description="Helical" evidence="9">
    <location>
        <begin position="65"/>
        <end position="82"/>
    </location>
</feature>
<keyword evidence="7 9" id="KW-1133">Transmembrane helix</keyword>
<proteinExistence type="inferred from homology"/>
<accession>A0A318EBI7</accession>
<dbReference type="EMBL" id="QICN01000004">
    <property type="protein sequence ID" value="PXV68418.1"/>
    <property type="molecule type" value="Genomic_DNA"/>
</dbReference>
<dbReference type="Pfam" id="PF01252">
    <property type="entry name" value="Peptidase_A8"/>
    <property type="match status" value="1"/>
</dbReference>
<comment type="catalytic activity">
    <reaction evidence="9 10">
        <text>Release of signal peptides from bacterial membrane prolipoproteins. Hydrolyzes -Xaa-Yaa-Zaa-|-(S,diacylglyceryl)Cys-, in which Xaa is hydrophobic (preferably Leu), and Yaa (Ala or Ser) and Zaa (Gly or Ala) have small, neutral side chains.</text>
        <dbReference type="EC" id="3.4.23.36"/>
    </reaction>
</comment>
<evidence type="ECO:0000256" key="10">
    <source>
        <dbReference type="RuleBase" id="RU000594"/>
    </source>
</evidence>
<evidence type="ECO:0000256" key="11">
    <source>
        <dbReference type="RuleBase" id="RU004181"/>
    </source>
</evidence>
<dbReference type="PROSITE" id="PS00855">
    <property type="entry name" value="SPASE_II"/>
    <property type="match status" value="1"/>
</dbReference>
<comment type="caution">
    <text evidence="12">The sequence shown here is derived from an EMBL/GenBank/DDBJ whole genome shotgun (WGS) entry which is preliminary data.</text>
</comment>
<name>A0A318EBI7_9GAMM</name>
<evidence type="ECO:0000256" key="2">
    <source>
        <dbReference type="ARBA" id="ARBA00022475"/>
    </source>
</evidence>
<comment type="pathway">
    <text evidence="9">Protein modification; lipoprotein biosynthesis (signal peptide cleavage).</text>
</comment>
<evidence type="ECO:0000256" key="8">
    <source>
        <dbReference type="ARBA" id="ARBA00023136"/>
    </source>
</evidence>
<dbReference type="RefSeq" id="WP_110264918.1">
    <property type="nucleotide sequence ID" value="NZ_CAKZQT010000022.1"/>
</dbReference>
<feature type="active site" evidence="9">
    <location>
        <position position="136"/>
    </location>
</feature>
<evidence type="ECO:0000256" key="4">
    <source>
        <dbReference type="ARBA" id="ARBA00022692"/>
    </source>
</evidence>
<keyword evidence="5 9" id="KW-0064">Aspartyl protease</keyword>
<evidence type="ECO:0000256" key="6">
    <source>
        <dbReference type="ARBA" id="ARBA00022801"/>
    </source>
</evidence>
<evidence type="ECO:0000256" key="9">
    <source>
        <dbReference type="HAMAP-Rule" id="MF_00161"/>
    </source>
</evidence>
<dbReference type="NCBIfam" id="TIGR00077">
    <property type="entry name" value="lspA"/>
    <property type="match status" value="1"/>
</dbReference>
<evidence type="ECO:0000313" key="12">
    <source>
        <dbReference type="EMBL" id="PXV68418.1"/>
    </source>
</evidence>
<comment type="subcellular location">
    <subcellularLocation>
        <location evidence="9">Cell membrane</location>
        <topology evidence="9">Multi-pass membrane protein</topology>
    </subcellularLocation>
</comment>
<keyword evidence="13" id="KW-1185">Reference proteome</keyword>
<keyword evidence="4 9" id="KW-0812">Transmembrane</keyword>
<keyword evidence="8 9" id="KW-0472">Membrane</keyword>
<keyword evidence="3 9" id="KW-0645">Protease</keyword>
<gene>
    <name evidence="9" type="primary">lspA</name>
    <name evidence="12" type="ORF">C8D93_104114</name>
</gene>
<evidence type="ECO:0000256" key="7">
    <source>
        <dbReference type="ARBA" id="ARBA00022989"/>
    </source>
</evidence>
<feature type="transmembrane region" description="Helical" evidence="9">
    <location>
        <begin position="128"/>
        <end position="152"/>
    </location>
</feature>
<comment type="function">
    <text evidence="9 10">This protein specifically catalyzes the removal of signal peptides from prolipoproteins.</text>
</comment>
<keyword evidence="6 9" id="KW-0378">Hydrolase</keyword>
<sequence length="166" mass="18733">MSFQYKNVYLLWLSLLVIAFDQITKQLVVRHLDWYDVVPVMPYLNLVHMKNTGAAFSMLSDAPPAFFVLLGTAVSVGILWWLRRNPRGQTLLAAALSLIMGGAMGNVVDRVTRGHVVDFIDFYVGNWHFAAFNVADMAISVGTGLLILDMLLDWWRTRRAEKAETS</sequence>
<dbReference type="InterPro" id="IPR001872">
    <property type="entry name" value="Peptidase_A8"/>
</dbReference>
<reference evidence="12 13" key="1">
    <citation type="submission" date="2018-04" db="EMBL/GenBank/DDBJ databases">
        <title>Genomic Encyclopedia of Type Strains, Phase IV (KMG-IV): sequencing the most valuable type-strain genomes for metagenomic binning, comparative biology and taxonomic classification.</title>
        <authorList>
            <person name="Goeker M."/>
        </authorList>
    </citation>
    <scope>NUCLEOTIDE SEQUENCE [LARGE SCALE GENOMIC DNA]</scope>
    <source>
        <strain evidence="12 13">DSM 104150</strain>
    </source>
</reference>
<comment type="caution">
    <text evidence="9">Lacks conserved residue(s) required for the propagation of feature annotation.</text>
</comment>
<dbReference type="EC" id="3.4.23.36" evidence="9"/>
<evidence type="ECO:0000256" key="5">
    <source>
        <dbReference type="ARBA" id="ARBA00022750"/>
    </source>
</evidence>
<dbReference type="PANTHER" id="PTHR33695:SF1">
    <property type="entry name" value="LIPOPROTEIN SIGNAL PEPTIDASE"/>
    <property type="match status" value="1"/>
</dbReference>
<comment type="similarity">
    <text evidence="1 9 11">Belongs to the peptidase A8 family.</text>
</comment>
<protein>
    <recommendedName>
        <fullName evidence="9">Lipoprotein signal peptidase</fullName>
        <ecNumber evidence="9">3.4.23.36</ecNumber>
    </recommendedName>
    <alternativeName>
        <fullName evidence="9">Prolipoprotein signal peptidase</fullName>
    </alternativeName>
    <alternativeName>
        <fullName evidence="9">Signal peptidase II</fullName>
        <shortName evidence="9">SPase II</shortName>
    </alternativeName>
</protein>
<organism evidence="12 13">
    <name type="scientific">Sinimarinibacterium flocculans</name>
    <dbReference type="NCBI Taxonomy" id="985250"/>
    <lineage>
        <taxon>Bacteria</taxon>
        <taxon>Pseudomonadati</taxon>
        <taxon>Pseudomonadota</taxon>
        <taxon>Gammaproteobacteria</taxon>
        <taxon>Nevskiales</taxon>
        <taxon>Nevskiaceae</taxon>
        <taxon>Sinimarinibacterium</taxon>
    </lineage>
</organism>
<keyword evidence="2 9" id="KW-1003">Cell membrane</keyword>
<feature type="transmembrane region" description="Helical" evidence="9">
    <location>
        <begin position="89"/>
        <end position="108"/>
    </location>
</feature>
<evidence type="ECO:0000313" key="13">
    <source>
        <dbReference type="Proteomes" id="UP000248330"/>
    </source>
</evidence>
<dbReference type="PANTHER" id="PTHR33695">
    <property type="entry name" value="LIPOPROTEIN SIGNAL PEPTIDASE"/>
    <property type="match status" value="1"/>
</dbReference>
<dbReference type="Proteomes" id="UP000248330">
    <property type="component" value="Unassembled WGS sequence"/>
</dbReference>
<evidence type="ECO:0000256" key="1">
    <source>
        <dbReference type="ARBA" id="ARBA00006139"/>
    </source>
</evidence>